<evidence type="ECO:0000313" key="2">
    <source>
        <dbReference type="EMBL" id="QRD04681.1"/>
    </source>
</evidence>
<dbReference type="AlphaFoldDB" id="A0A7U2FG86"/>
<accession>A0A7U2FG86</accession>
<proteinExistence type="predicted"/>
<dbReference type="VEuPathDB" id="FungiDB:JI435_106200"/>
<keyword evidence="3" id="KW-1185">Reference proteome</keyword>
<dbReference type="Proteomes" id="UP000663193">
    <property type="component" value="Chromosome 17"/>
</dbReference>
<dbReference type="OrthoDB" id="10613321at2759"/>
<name>A0A7U2FG86_PHANO</name>
<feature type="compositionally biased region" description="Basic and acidic residues" evidence="1">
    <location>
        <begin position="8"/>
        <end position="25"/>
    </location>
</feature>
<protein>
    <submittedName>
        <fullName evidence="2">Uncharacterized protein</fullName>
    </submittedName>
</protein>
<sequence>MASPPGDKTFDQKAYDDKSSNKEPSTEEPSSEETANKESPSRVPDSEEPNKEELPEEKPCKDAIPEENPTEDKLAVFKQNAIELPTKTSQSDDVVTMYNVIAKTIKAAKESAAQFQAIKDNTTAKMDALPINHLQMKNIKAASPRLVNITTALSLSIAQVMMMQDFEKTFRPEWKHKKKESVALREVFLKAKTKEIEKIQRDYKIETTKSLVGANMTILELEGTAGAG</sequence>
<reference evidence="3" key="1">
    <citation type="journal article" date="2021" name="BMC Genomics">
        <title>Chromosome-level genome assembly and manually-curated proteome of model necrotroph Parastagonospora nodorum Sn15 reveals a genome-wide trove of candidate effector homologs, and redundancy of virulence-related functions within an accessory chromosome.</title>
        <authorList>
            <person name="Bertazzoni S."/>
            <person name="Jones D.A.B."/>
            <person name="Phan H.T."/>
            <person name="Tan K.-C."/>
            <person name="Hane J.K."/>
        </authorList>
    </citation>
    <scope>NUCLEOTIDE SEQUENCE [LARGE SCALE GENOMIC DNA]</scope>
    <source>
        <strain evidence="3">SN15 / ATCC MYA-4574 / FGSC 10173)</strain>
    </source>
</reference>
<dbReference type="EMBL" id="CP069039">
    <property type="protein sequence ID" value="QRD04681.1"/>
    <property type="molecule type" value="Genomic_DNA"/>
</dbReference>
<feature type="compositionally biased region" description="Basic and acidic residues" evidence="1">
    <location>
        <begin position="34"/>
        <end position="71"/>
    </location>
</feature>
<evidence type="ECO:0000313" key="3">
    <source>
        <dbReference type="Proteomes" id="UP000663193"/>
    </source>
</evidence>
<organism evidence="2 3">
    <name type="scientific">Phaeosphaeria nodorum (strain SN15 / ATCC MYA-4574 / FGSC 10173)</name>
    <name type="common">Glume blotch fungus</name>
    <name type="synonym">Parastagonospora nodorum</name>
    <dbReference type="NCBI Taxonomy" id="321614"/>
    <lineage>
        <taxon>Eukaryota</taxon>
        <taxon>Fungi</taxon>
        <taxon>Dikarya</taxon>
        <taxon>Ascomycota</taxon>
        <taxon>Pezizomycotina</taxon>
        <taxon>Dothideomycetes</taxon>
        <taxon>Pleosporomycetidae</taxon>
        <taxon>Pleosporales</taxon>
        <taxon>Pleosporineae</taxon>
        <taxon>Phaeosphaeriaceae</taxon>
        <taxon>Parastagonospora</taxon>
    </lineage>
</organism>
<evidence type="ECO:0000256" key="1">
    <source>
        <dbReference type="SAM" id="MobiDB-lite"/>
    </source>
</evidence>
<feature type="region of interest" description="Disordered" evidence="1">
    <location>
        <begin position="1"/>
        <end position="71"/>
    </location>
</feature>
<gene>
    <name evidence="2" type="ORF">JI435_106200</name>
</gene>